<comment type="caution">
    <text evidence="3">The sequence shown here is derived from an EMBL/GenBank/DDBJ whole genome shotgun (WGS) entry which is preliminary data.</text>
</comment>
<evidence type="ECO:0000313" key="4">
    <source>
        <dbReference type="Proteomes" id="UP000230843"/>
    </source>
</evidence>
<keyword evidence="2" id="KW-0812">Transmembrane</keyword>
<gene>
    <name evidence="3" type="ORF">CO137_02570</name>
</gene>
<evidence type="ECO:0000313" key="3">
    <source>
        <dbReference type="EMBL" id="PJA89757.1"/>
    </source>
</evidence>
<dbReference type="InterPro" id="IPR007060">
    <property type="entry name" value="FtsL/DivIC"/>
</dbReference>
<feature type="transmembrane region" description="Helical" evidence="2">
    <location>
        <begin position="12"/>
        <end position="34"/>
    </location>
</feature>
<dbReference type="AlphaFoldDB" id="A0A2M7Z6K7"/>
<dbReference type="Pfam" id="PF04977">
    <property type="entry name" value="DivIC"/>
    <property type="match status" value="1"/>
</dbReference>
<keyword evidence="2" id="KW-1133">Transmembrane helix</keyword>
<proteinExistence type="predicted"/>
<dbReference type="EMBL" id="PFVJ01000054">
    <property type="protein sequence ID" value="PJA89757.1"/>
    <property type="molecule type" value="Genomic_DNA"/>
</dbReference>
<sequence length="136" mass="16159">MQKKEGKFLNDFFSTKFFLLSLILIAGFVVFVYAKGFYQDFKIKREVESLQKEIDGLESKKLESMEILSYVMSDNFVEEKARTELNMQKDGENIVFFNLDKNFEAQNNDSEEEVENIKSLSNPLKWWYYFINKSIK</sequence>
<name>A0A2M7Z6K7_9BACT</name>
<keyword evidence="2" id="KW-0472">Membrane</keyword>
<protein>
    <recommendedName>
        <fullName evidence="5">Septum formation initiator</fullName>
    </recommendedName>
</protein>
<evidence type="ECO:0000256" key="2">
    <source>
        <dbReference type="SAM" id="Phobius"/>
    </source>
</evidence>
<keyword evidence="1" id="KW-0175">Coiled coil</keyword>
<feature type="coiled-coil region" evidence="1">
    <location>
        <begin position="40"/>
        <end position="67"/>
    </location>
</feature>
<evidence type="ECO:0000256" key="1">
    <source>
        <dbReference type="SAM" id="Coils"/>
    </source>
</evidence>
<evidence type="ECO:0008006" key="5">
    <source>
        <dbReference type="Google" id="ProtNLM"/>
    </source>
</evidence>
<dbReference type="Proteomes" id="UP000230843">
    <property type="component" value="Unassembled WGS sequence"/>
</dbReference>
<accession>A0A2M7Z6K7</accession>
<reference evidence="4" key="1">
    <citation type="submission" date="2017-09" db="EMBL/GenBank/DDBJ databases">
        <title>Depth-based differentiation of microbial function through sediment-hosted aquifers and enrichment of novel symbionts in the deep terrestrial subsurface.</title>
        <authorList>
            <person name="Probst A.J."/>
            <person name="Ladd B."/>
            <person name="Jarett J.K."/>
            <person name="Geller-Mcgrath D.E."/>
            <person name="Sieber C.M.K."/>
            <person name="Emerson J.B."/>
            <person name="Anantharaman K."/>
            <person name="Thomas B.C."/>
            <person name="Malmstrom R."/>
            <person name="Stieglmeier M."/>
            <person name="Klingl A."/>
            <person name="Woyke T."/>
            <person name="Ryan C.M."/>
            <person name="Banfield J.F."/>
        </authorList>
    </citation>
    <scope>NUCLEOTIDE SEQUENCE [LARGE SCALE GENOMIC DNA]</scope>
</reference>
<organism evidence="3 4">
    <name type="scientific">Candidatus Magasanikbacteria bacterium CG_4_9_14_3_um_filter_32_9</name>
    <dbReference type="NCBI Taxonomy" id="1974644"/>
    <lineage>
        <taxon>Bacteria</taxon>
        <taxon>Candidatus Magasanikiibacteriota</taxon>
    </lineage>
</organism>